<dbReference type="GO" id="GO:0004519">
    <property type="term" value="F:endonuclease activity"/>
    <property type="evidence" value="ECO:0007669"/>
    <property type="project" value="UniProtKB-KW"/>
</dbReference>
<keyword evidence="6" id="KW-1185">Reference proteome</keyword>
<evidence type="ECO:0000313" key="6">
    <source>
        <dbReference type="Proteomes" id="UP000321574"/>
    </source>
</evidence>
<dbReference type="InterPro" id="IPR052021">
    <property type="entry name" value="Type-I_RS_S_subunit"/>
</dbReference>
<proteinExistence type="inferred from homology"/>
<name>A0A5C8NFI6_9BACI</name>
<feature type="domain" description="Type I restriction modification DNA specificity" evidence="4">
    <location>
        <begin position="58"/>
        <end position="194"/>
    </location>
</feature>
<dbReference type="OrthoDB" id="9795776at2"/>
<dbReference type="RefSeq" id="WP_147670782.1">
    <property type="nucleotide sequence ID" value="NZ_VDUW01000018.1"/>
</dbReference>
<evidence type="ECO:0000256" key="2">
    <source>
        <dbReference type="ARBA" id="ARBA00022747"/>
    </source>
</evidence>
<dbReference type="PANTHER" id="PTHR30408">
    <property type="entry name" value="TYPE-1 RESTRICTION ENZYME ECOKI SPECIFICITY PROTEIN"/>
    <property type="match status" value="1"/>
</dbReference>
<dbReference type="Pfam" id="PF01420">
    <property type="entry name" value="Methylase_S"/>
    <property type="match status" value="2"/>
</dbReference>
<organism evidence="5 6">
    <name type="scientific">Cerasibacillus terrae</name>
    <dbReference type="NCBI Taxonomy" id="2498845"/>
    <lineage>
        <taxon>Bacteria</taxon>
        <taxon>Bacillati</taxon>
        <taxon>Bacillota</taxon>
        <taxon>Bacilli</taxon>
        <taxon>Bacillales</taxon>
        <taxon>Bacillaceae</taxon>
        <taxon>Cerasibacillus</taxon>
    </lineage>
</organism>
<dbReference type="Gene3D" id="1.10.287.1120">
    <property type="entry name" value="Bipartite methylase S protein"/>
    <property type="match status" value="2"/>
</dbReference>
<evidence type="ECO:0000313" key="5">
    <source>
        <dbReference type="EMBL" id="TXL57569.1"/>
    </source>
</evidence>
<dbReference type="Gene3D" id="3.90.220.20">
    <property type="entry name" value="DNA methylase specificity domains"/>
    <property type="match status" value="2"/>
</dbReference>
<keyword evidence="5" id="KW-0255">Endonuclease</keyword>
<comment type="similarity">
    <text evidence="1">Belongs to the type-I restriction system S methylase family.</text>
</comment>
<keyword evidence="5" id="KW-0540">Nuclease</keyword>
<dbReference type="EMBL" id="VDUW01000018">
    <property type="protein sequence ID" value="TXL57569.1"/>
    <property type="molecule type" value="Genomic_DNA"/>
</dbReference>
<dbReference type="InterPro" id="IPR000055">
    <property type="entry name" value="Restrct_endonuc_typeI_TRD"/>
</dbReference>
<evidence type="ECO:0000259" key="4">
    <source>
        <dbReference type="Pfam" id="PF01420"/>
    </source>
</evidence>
<dbReference type="Proteomes" id="UP000321574">
    <property type="component" value="Unassembled WGS sequence"/>
</dbReference>
<keyword evidence="2" id="KW-0680">Restriction system</keyword>
<dbReference type="InterPro" id="IPR044946">
    <property type="entry name" value="Restrct_endonuc_typeI_TRD_sf"/>
</dbReference>
<dbReference type="GO" id="GO:0009307">
    <property type="term" value="P:DNA restriction-modification system"/>
    <property type="evidence" value="ECO:0007669"/>
    <property type="project" value="UniProtKB-KW"/>
</dbReference>
<dbReference type="PANTHER" id="PTHR30408:SF12">
    <property type="entry name" value="TYPE I RESTRICTION ENZYME MJAVIII SPECIFICITY SUBUNIT"/>
    <property type="match status" value="1"/>
</dbReference>
<dbReference type="AlphaFoldDB" id="A0A5C8NFI6"/>
<evidence type="ECO:0000256" key="3">
    <source>
        <dbReference type="ARBA" id="ARBA00023125"/>
    </source>
</evidence>
<feature type="domain" description="Type I restriction modification DNA specificity" evidence="4">
    <location>
        <begin position="225"/>
        <end position="381"/>
    </location>
</feature>
<dbReference type="GO" id="GO:0003677">
    <property type="term" value="F:DNA binding"/>
    <property type="evidence" value="ECO:0007669"/>
    <property type="project" value="UniProtKB-KW"/>
</dbReference>
<protein>
    <submittedName>
        <fullName evidence="5">Restriction endonuclease subunit S</fullName>
    </submittedName>
</protein>
<accession>A0A5C8NFI6</accession>
<reference evidence="5 6" key="1">
    <citation type="submission" date="2019-06" db="EMBL/GenBank/DDBJ databases">
        <title>Cerasibacillus sp. nov., isolated from maize field.</title>
        <authorList>
            <person name="Lin S.-Y."/>
            <person name="Tsai C.-F."/>
            <person name="Young C.-C."/>
        </authorList>
    </citation>
    <scope>NUCLEOTIDE SEQUENCE [LARGE SCALE GENOMIC DNA]</scope>
    <source>
        <strain evidence="5 6">CC-CFT480</strain>
    </source>
</reference>
<comment type="caution">
    <text evidence="5">The sequence shown here is derived from an EMBL/GenBank/DDBJ whole genome shotgun (WGS) entry which is preliminary data.</text>
</comment>
<evidence type="ECO:0000256" key="1">
    <source>
        <dbReference type="ARBA" id="ARBA00010923"/>
    </source>
</evidence>
<gene>
    <name evidence="5" type="ORF">FHP05_15015</name>
</gene>
<keyword evidence="3" id="KW-0238">DNA-binding</keyword>
<dbReference type="SUPFAM" id="SSF116734">
    <property type="entry name" value="DNA methylase specificity domain"/>
    <property type="match status" value="2"/>
</dbReference>
<sequence length="393" mass="45640">MIEKKLVPKRRFEGFEDEWEQQQLKYIYNAIRNAFVGTATPYYVNSGHFYLQSNNVKDGKINRNTEVFINNDFYEKQKDKLLRTGDLVMVQSGHVGHTAVIPKELDKTAAHALIMFQGYKKEVSPYFLNYQFQTNKVKKRLNGITTGNTIEHILASDMEIFEVNTASIKEQQKIGEFFKRLDEMIELEQRKINKTKALKNAYLAEMFPAEGERVPKRRFEGFTDEWIPFKLKDLIVSEEKGNARADMLGHNSLYLDANFLNGGAPVYINSLTNVKEDDVLILWDGSHAGKVYHGFKGALGSTLKALKPLESGGFIYYFLYFNQKKIFEQYRTPNIPHVINTFTDEFMICKPSLEEQLKISGFFKKIDYIIETHKQKLEKLKAIKQAYLHEMFV</sequence>
<keyword evidence="5" id="KW-0378">Hydrolase</keyword>